<dbReference type="PANTHER" id="PTHR31635:SF196">
    <property type="entry name" value="REVERSE TRANSCRIPTASE DOMAIN-CONTAINING PROTEIN-RELATED"/>
    <property type="match status" value="1"/>
</dbReference>
<dbReference type="Proteomes" id="UP001249851">
    <property type="component" value="Unassembled WGS sequence"/>
</dbReference>
<dbReference type="CDD" id="cd01650">
    <property type="entry name" value="RT_nLTR_like"/>
    <property type="match status" value="1"/>
</dbReference>
<dbReference type="InterPro" id="IPR000477">
    <property type="entry name" value="RT_dom"/>
</dbReference>
<gene>
    <name evidence="4" type="ORF">P5673_007611</name>
</gene>
<dbReference type="InterPro" id="IPR036691">
    <property type="entry name" value="Endo/exonu/phosph_ase_sf"/>
</dbReference>
<dbReference type="AlphaFoldDB" id="A0AAD9QV97"/>
<dbReference type="CDD" id="cd09076">
    <property type="entry name" value="L1-EN"/>
    <property type="match status" value="1"/>
</dbReference>
<dbReference type="Gene3D" id="3.60.10.10">
    <property type="entry name" value="Endonuclease/exonuclease/phosphatase"/>
    <property type="match status" value="1"/>
</dbReference>
<evidence type="ECO:0000313" key="5">
    <source>
        <dbReference type="Proteomes" id="UP001249851"/>
    </source>
</evidence>
<dbReference type="InterPro" id="IPR043502">
    <property type="entry name" value="DNA/RNA_pol_sf"/>
</dbReference>
<dbReference type="PANTHER" id="PTHR31635">
    <property type="entry name" value="REVERSE TRANSCRIPTASE DOMAIN-CONTAINING PROTEIN-RELATED"/>
    <property type="match status" value="1"/>
</dbReference>
<name>A0AAD9QV97_ACRCE</name>
<keyword evidence="1" id="KW-0175">Coiled coil</keyword>
<accession>A0AAD9QV97</accession>
<evidence type="ECO:0000259" key="3">
    <source>
        <dbReference type="Pfam" id="PF00078"/>
    </source>
</evidence>
<comment type="caution">
    <text evidence="4">The sequence shown here is derived from an EMBL/GenBank/DDBJ whole genome shotgun (WGS) entry which is preliminary data.</text>
</comment>
<sequence length="790" mass="91299">MNSKRKARKSSDSSTSGSSPVEKRVKEILSSSNSSPERLVVENSEVVDKKLENIDTAVSNLESKFNKLEDGVVKLEDAQSTTRNTFREMEDGLQEFNTRVNEAKATGEKIKEHCKSYIEGNYSQRSWSKQGKLETYSTKEVENIWKKQWKDEKFFSHGLEHSRGVIILIKNSLEFELISVRADKEECSIFLEAFVQHQNFLFVNIYAPNKLSEQTLFFDQIKDELDNSGIDEDCRILMGGDFNVILDPDLDVSGGNPKLKESVKDIENICLLWDLVDIWRKTPFIQRRLDFWLVDNALQEEIDQADIVPSIKSDHSAILLSLNGIDEQIRGPSFWKFNASLLDDKDYVILINGRYEVWVDEFKDIDDLGCFGILLSTRFDTISYSKFKARERKARMADLEKKLKNLQVQCDQDPSLENVNKLEILKTGYDLQYEYFAQGAITRSRARWYEQGEKSNKYFLNLESSRGKKSTIQNIFREDKSLTTNPKIIMDELKGFYSNLYQANSSRGSVSLADSFLKNVPVPKLSEVQKGKCEENLSVHECFNTLKSFQKNKTPGNDGLTVEFYLAFWPILAKHLVNSFNYAHNYGELSNSHKQAVIILLEKKGKDKRLIKNWRPISLINVDTKIVSKALAKRLEHILPDLIHYNQNAYVKGRSIFDVRTIDDVLEHTKRSEQSGILVTIDFEKAFDSLDHTFLFKVLHTFNFGPSFIQWIRTFYSNVSACVINNGFPTNYFGVDWGAGNKEFFNFIWKGKDKIKRFALINDIEYGGLKMMDLESMIREQRIVFEEVYR</sequence>
<dbReference type="SUPFAM" id="SSF56219">
    <property type="entry name" value="DNase I-like"/>
    <property type="match status" value="1"/>
</dbReference>
<keyword evidence="5" id="KW-1185">Reference proteome</keyword>
<feature type="region of interest" description="Disordered" evidence="2">
    <location>
        <begin position="1"/>
        <end position="41"/>
    </location>
</feature>
<organism evidence="4 5">
    <name type="scientific">Acropora cervicornis</name>
    <name type="common">Staghorn coral</name>
    <dbReference type="NCBI Taxonomy" id="6130"/>
    <lineage>
        <taxon>Eukaryota</taxon>
        <taxon>Metazoa</taxon>
        <taxon>Cnidaria</taxon>
        <taxon>Anthozoa</taxon>
        <taxon>Hexacorallia</taxon>
        <taxon>Scleractinia</taxon>
        <taxon>Astrocoeniina</taxon>
        <taxon>Acroporidae</taxon>
        <taxon>Acropora</taxon>
    </lineage>
</organism>
<dbReference type="SUPFAM" id="SSF56672">
    <property type="entry name" value="DNA/RNA polymerases"/>
    <property type="match status" value="1"/>
</dbReference>
<evidence type="ECO:0000256" key="1">
    <source>
        <dbReference type="SAM" id="Coils"/>
    </source>
</evidence>
<protein>
    <submittedName>
        <fullName evidence="4">Transposon TX1 uncharacterized 149 kDa protein</fullName>
    </submittedName>
</protein>
<reference evidence="4" key="2">
    <citation type="journal article" date="2023" name="Science">
        <title>Genomic signatures of disease resistance in endangered staghorn corals.</title>
        <authorList>
            <person name="Vollmer S.V."/>
            <person name="Selwyn J.D."/>
            <person name="Despard B.A."/>
            <person name="Roesel C.L."/>
        </authorList>
    </citation>
    <scope>NUCLEOTIDE SEQUENCE</scope>
    <source>
        <strain evidence="4">K2</strain>
    </source>
</reference>
<feature type="domain" description="Reverse transcriptase" evidence="3">
    <location>
        <begin position="604"/>
        <end position="723"/>
    </location>
</feature>
<proteinExistence type="predicted"/>
<dbReference type="Pfam" id="PF00078">
    <property type="entry name" value="RVT_1"/>
    <property type="match status" value="1"/>
</dbReference>
<reference evidence="4" key="1">
    <citation type="journal article" date="2023" name="G3 (Bethesda)">
        <title>Whole genome assembly and annotation of the endangered Caribbean coral Acropora cervicornis.</title>
        <authorList>
            <person name="Selwyn J.D."/>
            <person name="Vollmer S.V."/>
        </authorList>
    </citation>
    <scope>NUCLEOTIDE SEQUENCE</scope>
    <source>
        <strain evidence="4">K2</strain>
    </source>
</reference>
<evidence type="ECO:0000256" key="2">
    <source>
        <dbReference type="SAM" id="MobiDB-lite"/>
    </source>
</evidence>
<feature type="coiled-coil region" evidence="1">
    <location>
        <begin position="51"/>
        <end position="106"/>
    </location>
</feature>
<evidence type="ECO:0000313" key="4">
    <source>
        <dbReference type="EMBL" id="KAK2567745.1"/>
    </source>
</evidence>
<dbReference type="EMBL" id="JARQWQ010000013">
    <property type="protein sequence ID" value="KAK2567745.1"/>
    <property type="molecule type" value="Genomic_DNA"/>
</dbReference>